<name>A0A6B8VQ55_9CORY</name>
<accession>A0A6B8VQ55</accession>
<dbReference type="SUPFAM" id="SSF54285">
    <property type="entry name" value="MoaD/ThiS"/>
    <property type="match status" value="1"/>
</dbReference>
<dbReference type="InterPro" id="IPR010035">
    <property type="entry name" value="Thi_S"/>
</dbReference>
<reference evidence="1 2" key="1">
    <citation type="submission" date="2019-11" db="EMBL/GenBank/DDBJ databases">
        <title>Complete genome sequence of Corynebacterium kalinowskii 1959, a novel Corynebacterium species isolated from soil of a small paddock in Vilsendorf, Germany.</title>
        <authorList>
            <person name="Schaffert L."/>
            <person name="Ruwe M."/>
            <person name="Milse J."/>
            <person name="Hanuschka K."/>
            <person name="Ortseifen V."/>
            <person name="Droste J."/>
            <person name="Brandt D."/>
            <person name="Schlueter L."/>
            <person name="Kutter Y."/>
            <person name="Vinke S."/>
            <person name="Viehoefer P."/>
            <person name="Jacob L."/>
            <person name="Luebke N.-C."/>
            <person name="Schulte-Berndt E."/>
            <person name="Hain C."/>
            <person name="Linder M."/>
            <person name="Schmidt P."/>
            <person name="Wollenschlaeger L."/>
            <person name="Luttermann T."/>
            <person name="Thieme E."/>
            <person name="Hassa J."/>
            <person name="Haak M."/>
            <person name="Wittchen M."/>
            <person name="Mentz A."/>
            <person name="Persicke M."/>
            <person name="Busche T."/>
            <person name="Ruckert C."/>
        </authorList>
    </citation>
    <scope>NUCLEOTIDE SEQUENCE [LARGE SCALE GENOMIC DNA]</scope>
    <source>
        <strain evidence="1 2">2039</strain>
    </source>
</reference>
<dbReference type="InterPro" id="IPR012675">
    <property type="entry name" value="Beta-grasp_dom_sf"/>
</dbReference>
<organism evidence="1 2">
    <name type="scientific">Corynebacterium occultum</name>
    <dbReference type="NCBI Taxonomy" id="2675219"/>
    <lineage>
        <taxon>Bacteria</taxon>
        <taxon>Bacillati</taxon>
        <taxon>Actinomycetota</taxon>
        <taxon>Actinomycetes</taxon>
        <taxon>Mycobacteriales</taxon>
        <taxon>Corynebacteriaceae</taxon>
        <taxon>Corynebacterium</taxon>
    </lineage>
</organism>
<dbReference type="Gene3D" id="3.10.20.30">
    <property type="match status" value="1"/>
</dbReference>
<dbReference type="PANTHER" id="PTHR34472:SF1">
    <property type="entry name" value="SULFUR CARRIER PROTEIN THIS"/>
    <property type="match status" value="1"/>
</dbReference>
<dbReference type="InterPro" id="IPR003749">
    <property type="entry name" value="ThiS/MoaD-like"/>
</dbReference>
<dbReference type="Proteomes" id="UP000424462">
    <property type="component" value="Chromosome"/>
</dbReference>
<dbReference type="RefSeq" id="WP_156231172.1">
    <property type="nucleotide sequence ID" value="NZ_CP046455.1"/>
</dbReference>
<sequence length="68" mass="6990">MKYTLNGETQDTTAASLSVAELVQSLTGSENPSGVAVAVNENVIPRSAWDRQVAEGDAVDVLTAVQGG</sequence>
<protein>
    <submittedName>
        <fullName evidence="1">Sulfur carrier protein ThiS</fullName>
    </submittedName>
</protein>
<dbReference type="EMBL" id="CP046455">
    <property type="protein sequence ID" value="QGU07712.1"/>
    <property type="molecule type" value="Genomic_DNA"/>
</dbReference>
<evidence type="ECO:0000313" key="1">
    <source>
        <dbReference type="EMBL" id="QGU07712.1"/>
    </source>
</evidence>
<dbReference type="KEGG" id="cok:COCCU_08940"/>
<proteinExistence type="predicted"/>
<dbReference type="PANTHER" id="PTHR34472">
    <property type="entry name" value="SULFUR CARRIER PROTEIN THIS"/>
    <property type="match status" value="1"/>
</dbReference>
<dbReference type="NCBIfam" id="TIGR01683">
    <property type="entry name" value="thiS"/>
    <property type="match status" value="1"/>
</dbReference>
<keyword evidence="2" id="KW-1185">Reference proteome</keyword>
<evidence type="ECO:0000313" key="2">
    <source>
        <dbReference type="Proteomes" id="UP000424462"/>
    </source>
</evidence>
<dbReference type="Pfam" id="PF02597">
    <property type="entry name" value="ThiS"/>
    <property type="match status" value="1"/>
</dbReference>
<gene>
    <name evidence="1" type="ORF">COCCU_08940</name>
</gene>
<dbReference type="CDD" id="cd00565">
    <property type="entry name" value="Ubl_ThiS"/>
    <property type="match status" value="1"/>
</dbReference>
<dbReference type="InterPro" id="IPR016155">
    <property type="entry name" value="Mopterin_synth/thiamin_S_b"/>
</dbReference>
<dbReference type="AlphaFoldDB" id="A0A6B8VQ55"/>